<dbReference type="PANTHER" id="PTHR21494:SF0">
    <property type="entry name" value="ACTIVATING SIGNAL COINTEGRATOR 1 COMPLEX SUBUNIT 2"/>
    <property type="match status" value="1"/>
</dbReference>
<proteinExistence type="predicted"/>
<feature type="compositionally biased region" description="Basic and acidic residues" evidence="1">
    <location>
        <begin position="17"/>
        <end position="26"/>
    </location>
</feature>
<sequence length="586" mass="67256">MACARVPLDEQQVTEGPKGRERTLPALHPERKEDRCFMLYQPPPEDASPAQVEEFLEHAQFISEDLEWLLALPHDKFWCQVVFDESLQKCLDSYLRNAPRGTDCASLSSSPAVAEMQRSLHRSVFMVFLRMATHKESKDNFITPAVFGEIIYDNFLFDIPKILDLCDLADLILYLCDTCTTIHSFLDIFPEACPTFHQHGFLNRLSSFYEAAVPDLEKAVIKRNFDKCLQEDLWRRVCHSRRRMVEITHLLLQHTCLQPILEGSEHTASFVEDFLQTFTAFLQEKRFLADYDELFPVADDISLLQQAFPHLDDTRTSYLLQAVESAWDSTGKKRPVTASSANQSRDTGSKTSWDTAPAKLEAAGGGATAGAEPVNEVQPPVITSRSNVFDDDEFDVFNRDQVDMSRVWKGRRKGESVREMLNDKRHVDEQRDRYRSYQTVGGAYGFDDYDDEYDDTYDINQVGANDLDEDDELLNRRPFTTPQVLSMGRKGEEEEEEGEEEVEEKEDAVKRDQFVQDPAVLRERAEARRLAMQNRRGNVVGGPKGRGQTQETTQDRRRKEMNKSRGVNHNRRAMADRKRNKGMIPS</sequence>
<dbReference type="GO" id="GO:0043130">
    <property type="term" value="F:ubiquitin binding"/>
    <property type="evidence" value="ECO:0007669"/>
    <property type="project" value="TreeGrafter"/>
</dbReference>
<feature type="compositionally biased region" description="Basic and acidic residues" evidence="1">
    <location>
        <begin position="507"/>
        <end position="529"/>
    </location>
</feature>
<evidence type="ECO:0000313" key="3">
    <source>
        <dbReference type="Proteomes" id="UP000694621"/>
    </source>
</evidence>
<feature type="compositionally biased region" description="Basic and acidic residues" evidence="1">
    <location>
        <begin position="553"/>
        <end position="563"/>
    </location>
</feature>
<dbReference type="InterPro" id="IPR052586">
    <property type="entry name" value="ASCC2"/>
</dbReference>
<feature type="compositionally biased region" description="Acidic residues" evidence="1">
    <location>
        <begin position="493"/>
        <end position="506"/>
    </location>
</feature>
<reference evidence="2" key="1">
    <citation type="submission" date="2025-08" db="UniProtKB">
        <authorList>
            <consortium name="Ensembl"/>
        </authorList>
    </citation>
    <scope>IDENTIFICATION</scope>
</reference>
<name>A0A8B9KA38_ASTMX</name>
<dbReference type="Proteomes" id="UP000694621">
    <property type="component" value="Unplaced"/>
</dbReference>
<feature type="region of interest" description="Disordered" evidence="1">
    <location>
        <begin position="478"/>
        <end position="586"/>
    </location>
</feature>
<accession>A0A8B9KA38</accession>
<dbReference type="GO" id="GO:0006355">
    <property type="term" value="P:regulation of DNA-templated transcription"/>
    <property type="evidence" value="ECO:0007669"/>
    <property type="project" value="TreeGrafter"/>
</dbReference>
<feature type="region of interest" description="Disordered" evidence="1">
    <location>
        <begin position="1"/>
        <end position="26"/>
    </location>
</feature>
<evidence type="ECO:0000313" key="2">
    <source>
        <dbReference type="Ensembl" id="ENSAMXP00005033693.1"/>
    </source>
</evidence>
<evidence type="ECO:0000256" key="1">
    <source>
        <dbReference type="SAM" id="MobiDB-lite"/>
    </source>
</evidence>
<dbReference type="AlphaFoldDB" id="A0A8B9KA38"/>
<organism evidence="2 3">
    <name type="scientific">Astyanax mexicanus</name>
    <name type="common">Blind cave fish</name>
    <name type="synonym">Astyanax fasciatus mexicanus</name>
    <dbReference type="NCBI Taxonomy" id="7994"/>
    <lineage>
        <taxon>Eukaryota</taxon>
        <taxon>Metazoa</taxon>
        <taxon>Chordata</taxon>
        <taxon>Craniata</taxon>
        <taxon>Vertebrata</taxon>
        <taxon>Euteleostomi</taxon>
        <taxon>Actinopterygii</taxon>
        <taxon>Neopterygii</taxon>
        <taxon>Teleostei</taxon>
        <taxon>Ostariophysi</taxon>
        <taxon>Characiformes</taxon>
        <taxon>Characoidei</taxon>
        <taxon>Acestrorhamphidae</taxon>
        <taxon>Acestrorhamphinae</taxon>
        <taxon>Astyanax</taxon>
    </lineage>
</organism>
<feature type="region of interest" description="Disordered" evidence="1">
    <location>
        <begin position="331"/>
        <end position="356"/>
    </location>
</feature>
<dbReference type="PANTHER" id="PTHR21494">
    <property type="entry name" value="ACTIVATING SIGNAL COINTEGRATOR 1 COMPLEX SUBUNIT 2 ASC-1 COMPLEX SUBUNIT P100"/>
    <property type="match status" value="1"/>
</dbReference>
<dbReference type="Ensembl" id="ENSAMXT00005036793.1">
    <property type="protein sequence ID" value="ENSAMXP00005033693.1"/>
    <property type="gene ID" value="ENSAMXG00005016285.1"/>
</dbReference>
<protein>
    <submittedName>
        <fullName evidence="2">Activating signal cointegrator 1 complex subunit 2</fullName>
    </submittedName>
</protein>
<feature type="compositionally biased region" description="Polar residues" evidence="1">
    <location>
        <begin position="337"/>
        <end position="354"/>
    </location>
</feature>